<organism evidence="1">
    <name type="scientific">Rhizophagus irregularis (strain DAOM 181602 / DAOM 197198 / MUCL 43194)</name>
    <name type="common">Arbuscular mycorrhizal fungus</name>
    <name type="synonym">Glomus intraradices</name>
    <dbReference type="NCBI Taxonomy" id="747089"/>
    <lineage>
        <taxon>Eukaryota</taxon>
        <taxon>Fungi</taxon>
        <taxon>Fungi incertae sedis</taxon>
        <taxon>Mucoromycota</taxon>
        <taxon>Glomeromycotina</taxon>
        <taxon>Glomeromycetes</taxon>
        <taxon>Glomerales</taxon>
        <taxon>Glomeraceae</taxon>
        <taxon>Rhizophagus</taxon>
    </lineage>
</organism>
<dbReference type="HOGENOM" id="CLU_707079_0_0_1"/>
<evidence type="ECO:0000313" key="1">
    <source>
        <dbReference type="EMBL" id="ESA11379.1"/>
    </source>
</evidence>
<protein>
    <submittedName>
        <fullName evidence="1">Uncharacterized protein</fullName>
    </submittedName>
</protein>
<feature type="non-terminal residue" evidence="1">
    <location>
        <position position="1"/>
    </location>
</feature>
<sequence>RIDYIWITENLMMNYEDTMFTDISQDFRTDHKMLSFSLWTEELCSTHLVFNHKQEKIKKIIYKYDEMNNEKWEEYQNIQKDYLSNTINEQFNFDDIEKHWDVIKKGIYKNSYKKELEILKENKIEDAINKRCADLYNNQKRMIDNIIDREVKTIILDRVLIEKPGEQINLITDPKEIKKEVNLHFQKVAGTTNRPKEIPEQWHNQYAPLNHVDNNIYKHLMDDITEDEWNNHIQTLPNGMAYMDDTNFVTNDQKQLEEILNIADEFYDLNDIQINKEKSELLLKSSNHDYGKQINIHFGCQDIKIRPTSKQDSIRILGVWFNAFNKRSFVLNQVKTEIRNVCNVMAKKRITDKHIKYIFNHVIIPRIEYRSQVTIFTDKETNQMMEYLVKL</sequence>
<gene>
    <name evidence="1" type="ORF">GLOINDRAFT_96852</name>
</gene>
<accession>U9TT59</accession>
<proteinExistence type="predicted"/>
<dbReference type="eggNOG" id="ENOG502ST5I">
    <property type="taxonomic scope" value="Eukaryota"/>
</dbReference>
<reference evidence="1" key="1">
    <citation type="submission" date="2013-07" db="EMBL/GenBank/DDBJ databases">
        <title>The genome of an arbuscular mycorrhizal fungus provides insights into the evolution of the oldest plant symbiosis.</title>
        <authorList>
            <consortium name="DOE Joint Genome Institute"/>
            <person name="Tisserant E."/>
            <person name="Malbreil M."/>
            <person name="Kuo A."/>
            <person name="Kohler A."/>
            <person name="Symeonidi A."/>
            <person name="Balestrini R."/>
            <person name="Charron P."/>
            <person name="Duensing N."/>
            <person name="Frei-dit-Frey N."/>
            <person name="Gianinazzi-Pearson V."/>
            <person name="Gilbert B."/>
            <person name="Handa Y."/>
            <person name="Hijri M."/>
            <person name="Kaul R."/>
            <person name="Kawaguchi M."/>
            <person name="Krajinski F."/>
            <person name="Lammers P."/>
            <person name="Lapierre D."/>
            <person name="Masclaux F.G."/>
            <person name="Murat C."/>
            <person name="Morin E."/>
            <person name="Ndikumana S."/>
            <person name="Pagni M."/>
            <person name="Petitpierre D."/>
            <person name="Requena N."/>
            <person name="Rosikiewicz P."/>
            <person name="Riley R."/>
            <person name="Saito K."/>
            <person name="San Clemente H."/>
            <person name="Shapiro H."/>
            <person name="van Tuinen D."/>
            <person name="Becard G."/>
            <person name="Bonfante P."/>
            <person name="Paszkowski U."/>
            <person name="Shachar-Hill Y."/>
            <person name="Young J.P."/>
            <person name="Sanders I.R."/>
            <person name="Henrissat B."/>
            <person name="Rensing S.A."/>
            <person name="Grigoriev I.V."/>
            <person name="Corradi N."/>
            <person name="Roux C."/>
            <person name="Martin F."/>
        </authorList>
    </citation>
    <scope>NUCLEOTIDE SEQUENCE</scope>
    <source>
        <strain evidence="1">DAOM 197198</strain>
    </source>
</reference>
<dbReference type="AlphaFoldDB" id="U9TT59"/>
<name>U9TT59_RHIID</name>
<dbReference type="VEuPathDB" id="FungiDB:RhiirFUN_014625"/>
<dbReference type="EMBL" id="KI286064">
    <property type="protein sequence ID" value="ESA11379.1"/>
    <property type="molecule type" value="Genomic_DNA"/>
</dbReference>